<sequence length="535" mass="56879">MTKRTLLAVAITAIGSASVQAAPFLPMDARGLAMGNTGVASAKRAHAPAYNPSLLSQAEYDDDFAILLPQAGVTVADDDEVVNTFQDINEDLVPQFEDMFDDNMTGNLNESLDNVDSAANALSDIMPSDISAINNQSAKIAEVRAANQNLKDALADLNSQLSTLDNLNSELTSALNDVSGSQLRARLGVSTAIAFPGKEFAAALSVSGEATFSGRALFSNEDNTLINSYSDAAQGMTAAGNSLTSTIDSGLNSAENDSLTQDELDAANNQVDAVQNYTSDTVTTAAGDINIIENGQLSSAAEDAEMNSYLQVVGVAVTNIGVSFSREFTIADQKVAIGITPKLQRVMTLHYVAEADYDGEIDADQLKDDAETFNQFNMDVGASYRFGSTNKWVVGVVAKNLFGGEFETSQTMVRGSADNRMVDGPTIHLDPQFRAGVAFNGDWTTVAIDADLMENKPVAFEQPTQYVNLGAEFDVFETVQFRAGYRTNLATSQSDVASIGFGFSPFGVHIDIAAMANPDRVEKEAGVALETGFYF</sequence>
<protein>
    <submittedName>
        <fullName evidence="3">Conjugal transfer protein TraF</fullName>
    </submittedName>
</protein>
<evidence type="ECO:0000313" key="3">
    <source>
        <dbReference type="EMBL" id="MCY0963877.1"/>
    </source>
</evidence>
<proteinExistence type="predicted"/>
<evidence type="ECO:0000256" key="1">
    <source>
        <dbReference type="SAM" id="Coils"/>
    </source>
</evidence>
<dbReference type="InterPro" id="IPR032811">
    <property type="entry name" value="Put_conjugal_transfer"/>
</dbReference>
<organism evidence="3 4">
    <name type="scientific">Parathalassolituus penaei</name>
    <dbReference type="NCBI Taxonomy" id="2997323"/>
    <lineage>
        <taxon>Bacteria</taxon>
        <taxon>Pseudomonadati</taxon>
        <taxon>Pseudomonadota</taxon>
        <taxon>Gammaproteobacteria</taxon>
        <taxon>Oceanospirillales</taxon>
        <taxon>Oceanospirillaceae</taxon>
        <taxon>Parathalassolituus</taxon>
    </lineage>
</organism>
<keyword evidence="1" id="KW-0175">Coiled coil</keyword>
<feature type="coiled-coil region" evidence="1">
    <location>
        <begin position="133"/>
        <end position="174"/>
    </location>
</feature>
<dbReference type="AlphaFoldDB" id="A0A9X3IQ78"/>
<dbReference type="Pfam" id="PF13729">
    <property type="entry name" value="TraF_2"/>
    <property type="match status" value="1"/>
</dbReference>
<keyword evidence="4" id="KW-1185">Reference proteome</keyword>
<comment type="caution">
    <text evidence="3">The sequence shown here is derived from an EMBL/GenBank/DDBJ whole genome shotgun (WGS) entry which is preliminary data.</text>
</comment>
<name>A0A9X3IQ78_9GAMM</name>
<feature type="signal peptide" evidence="2">
    <location>
        <begin position="1"/>
        <end position="21"/>
    </location>
</feature>
<evidence type="ECO:0000256" key="2">
    <source>
        <dbReference type="SAM" id="SignalP"/>
    </source>
</evidence>
<reference evidence="3" key="1">
    <citation type="submission" date="2022-11" db="EMBL/GenBank/DDBJ databases">
        <title>Parathalassolutuus dongxingensis gen. nov., sp. nov., a novel member of family Oceanospirillaceae isolated from a coastal shrimp pond in Guangxi, China.</title>
        <authorList>
            <person name="Chen H."/>
        </authorList>
    </citation>
    <scope>NUCLEOTIDE SEQUENCE</scope>
    <source>
        <strain evidence="3">G-43</strain>
    </source>
</reference>
<evidence type="ECO:0000313" key="4">
    <source>
        <dbReference type="Proteomes" id="UP001150830"/>
    </source>
</evidence>
<dbReference type="RefSeq" id="WP_283172095.1">
    <property type="nucleotide sequence ID" value="NZ_JAPNOA010000006.1"/>
</dbReference>
<gene>
    <name evidence="3" type="primary">traF</name>
    <name evidence="3" type="ORF">OUO13_01570</name>
</gene>
<feature type="chain" id="PRO_5040768425" evidence="2">
    <location>
        <begin position="22"/>
        <end position="535"/>
    </location>
</feature>
<dbReference type="Gene3D" id="2.40.160.60">
    <property type="entry name" value="Outer membrane protein transport protein (OMPP1/FadL/TodX)"/>
    <property type="match status" value="1"/>
</dbReference>
<accession>A0A9X3IQ78</accession>
<dbReference type="EMBL" id="JAPNOA010000006">
    <property type="protein sequence ID" value="MCY0963877.1"/>
    <property type="molecule type" value="Genomic_DNA"/>
</dbReference>
<dbReference type="Proteomes" id="UP001150830">
    <property type="component" value="Unassembled WGS sequence"/>
</dbReference>
<keyword evidence="2" id="KW-0732">Signal</keyword>